<dbReference type="GO" id="GO:0008168">
    <property type="term" value="F:methyltransferase activity"/>
    <property type="evidence" value="ECO:0007669"/>
    <property type="project" value="UniProtKB-KW"/>
</dbReference>
<dbReference type="RefSeq" id="WP_255227902.1">
    <property type="nucleotide sequence ID" value="NZ_JAJEKE010000011.1"/>
</dbReference>
<keyword evidence="2" id="KW-0808">Transferase</keyword>
<dbReference type="PANTHER" id="PTHR43861">
    <property type="entry name" value="TRANS-ACONITATE 2-METHYLTRANSFERASE-RELATED"/>
    <property type="match status" value="1"/>
</dbReference>
<name>A0ABT1NGI9_9FIRM</name>
<evidence type="ECO:0000259" key="3">
    <source>
        <dbReference type="Pfam" id="PF13649"/>
    </source>
</evidence>
<evidence type="ECO:0000313" key="5">
    <source>
        <dbReference type="Proteomes" id="UP001651880"/>
    </source>
</evidence>
<evidence type="ECO:0000313" key="4">
    <source>
        <dbReference type="EMBL" id="MCQ1530380.1"/>
    </source>
</evidence>
<sequence length="269" mass="31106">MKKDIRYYTDQNREAWNEAMPKHQAASKERLDQLFSKPGYIYQEDENLLQVLKRIDVQGKDIIHLCCNNGIELLSLKNMGANHCVGIDICDEAIEEAQERAKKCGIDCEFIRSDVYDISEELYNSFDIVQLTAGCIGWIPDLNEFFRIISHLLRVNGFVLIHEIHPFSEMLPFDNNYIENRLQIIEPYFRDEAIVENGSLDYVGGTDYVAKTQYWFVHTISSLIMALIKNGIRIEHFSEHSKDISAGHKKQEELDAQIPLSYILVGKKE</sequence>
<dbReference type="Gene3D" id="3.40.50.150">
    <property type="entry name" value="Vaccinia Virus protein VP39"/>
    <property type="match status" value="1"/>
</dbReference>
<dbReference type="GO" id="GO:0032259">
    <property type="term" value="P:methylation"/>
    <property type="evidence" value="ECO:0007669"/>
    <property type="project" value="UniProtKB-KW"/>
</dbReference>
<evidence type="ECO:0000256" key="2">
    <source>
        <dbReference type="ARBA" id="ARBA00022679"/>
    </source>
</evidence>
<gene>
    <name evidence="4" type="ORF">LJD61_12575</name>
</gene>
<dbReference type="InterPro" id="IPR041698">
    <property type="entry name" value="Methyltransf_25"/>
</dbReference>
<dbReference type="EMBL" id="JAJEKE010000011">
    <property type="protein sequence ID" value="MCQ1530380.1"/>
    <property type="molecule type" value="Genomic_DNA"/>
</dbReference>
<dbReference type="SUPFAM" id="SSF53335">
    <property type="entry name" value="S-adenosyl-L-methionine-dependent methyltransferases"/>
    <property type="match status" value="1"/>
</dbReference>
<keyword evidence="5" id="KW-1185">Reference proteome</keyword>
<protein>
    <submittedName>
        <fullName evidence="4">Class I SAM-dependent methyltransferase</fullName>
    </submittedName>
</protein>
<dbReference type="PANTHER" id="PTHR43861:SF1">
    <property type="entry name" value="TRANS-ACONITATE 2-METHYLTRANSFERASE"/>
    <property type="match status" value="1"/>
</dbReference>
<reference evidence="4 5" key="1">
    <citation type="submission" date="2021-10" db="EMBL/GenBank/DDBJ databases">
        <title>Lutispora strain m25 sp. nov., a thermophilic, non-spore-forming bacterium isolated from a lab-scale methanogenic bioreactor digesting anaerobic sludge.</title>
        <authorList>
            <person name="El Houari A."/>
            <person name="Mcdonald J."/>
        </authorList>
    </citation>
    <scope>NUCLEOTIDE SEQUENCE [LARGE SCALE GENOMIC DNA]</scope>
    <source>
        <strain evidence="5">m25</strain>
    </source>
</reference>
<keyword evidence="1 4" id="KW-0489">Methyltransferase</keyword>
<comment type="caution">
    <text evidence="4">The sequence shown here is derived from an EMBL/GenBank/DDBJ whole genome shotgun (WGS) entry which is preliminary data.</text>
</comment>
<organism evidence="4 5">
    <name type="scientific">Lutispora saccharofermentans</name>
    <dbReference type="NCBI Taxonomy" id="3024236"/>
    <lineage>
        <taxon>Bacteria</taxon>
        <taxon>Bacillati</taxon>
        <taxon>Bacillota</taxon>
        <taxon>Clostridia</taxon>
        <taxon>Lutisporales</taxon>
        <taxon>Lutisporaceae</taxon>
        <taxon>Lutispora</taxon>
    </lineage>
</organism>
<dbReference type="Pfam" id="PF13649">
    <property type="entry name" value="Methyltransf_25"/>
    <property type="match status" value="1"/>
</dbReference>
<dbReference type="CDD" id="cd02440">
    <property type="entry name" value="AdoMet_MTases"/>
    <property type="match status" value="1"/>
</dbReference>
<dbReference type="InterPro" id="IPR029063">
    <property type="entry name" value="SAM-dependent_MTases_sf"/>
</dbReference>
<feature type="domain" description="Methyltransferase" evidence="3">
    <location>
        <begin position="62"/>
        <end position="157"/>
    </location>
</feature>
<dbReference type="Proteomes" id="UP001651880">
    <property type="component" value="Unassembled WGS sequence"/>
</dbReference>
<evidence type="ECO:0000256" key="1">
    <source>
        <dbReference type="ARBA" id="ARBA00022603"/>
    </source>
</evidence>
<accession>A0ABT1NGI9</accession>
<proteinExistence type="predicted"/>